<feature type="transmembrane region" description="Helical" evidence="1">
    <location>
        <begin position="6"/>
        <end position="23"/>
    </location>
</feature>
<dbReference type="PANTHER" id="PTHR39427">
    <property type="match status" value="1"/>
</dbReference>
<evidence type="ECO:0000313" key="3">
    <source>
        <dbReference type="EMBL" id="MBC5722431.1"/>
    </source>
</evidence>
<evidence type="ECO:0000256" key="1">
    <source>
        <dbReference type="SAM" id="Phobius"/>
    </source>
</evidence>
<dbReference type="Pfam" id="PF07663">
    <property type="entry name" value="EIIBC-GUT_C"/>
    <property type="match status" value="1"/>
</dbReference>
<dbReference type="AlphaFoldDB" id="A0A8J6J042"/>
<dbReference type="EMBL" id="JACOPO010000003">
    <property type="protein sequence ID" value="MBC5722431.1"/>
    <property type="molecule type" value="Genomic_DNA"/>
</dbReference>
<accession>A0A8J6J042</accession>
<organism evidence="3 4">
    <name type="scientific">Flintibacter hominis</name>
    <dbReference type="NCBI Taxonomy" id="2763048"/>
    <lineage>
        <taxon>Bacteria</taxon>
        <taxon>Bacillati</taxon>
        <taxon>Bacillota</taxon>
        <taxon>Clostridia</taxon>
        <taxon>Eubacteriales</taxon>
        <taxon>Flintibacter</taxon>
    </lineage>
</organism>
<keyword evidence="1" id="KW-0812">Transmembrane</keyword>
<keyword evidence="4" id="KW-1185">Reference proteome</keyword>
<name>A0A8J6J042_9FIRM</name>
<proteinExistence type="predicted"/>
<reference evidence="3" key="1">
    <citation type="submission" date="2020-08" db="EMBL/GenBank/DDBJ databases">
        <title>Genome public.</title>
        <authorList>
            <person name="Liu C."/>
            <person name="Sun Q."/>
        </authorList>
    </citation>
    <scope>NUCLEOTIDE SEQUENCE</scope>
    <source>
        <strain evidence="3">NSJ-23</strain>
    </source>
</reference>
<feature type="transmembrane region" description="Helical" evidence="1">
    <location>
        <begin position="32"/>
        <end position="53"/>
    </location>
</feature>
<dbReference type="GO" id="GO:0009401">
    <property type="term" value="P:phosphoenolpyruvate-dependent sugar phosphotransferase system"/>
    <property type="evidence" value="ECO:0007669"/>
    <property type="project" value="InterPro"/>
</dbReference>
<evidence type="ECO:0000259" key="2">
    <source>
        <dbReference type="Pfam" id="PF07663"/>
    </source>
</evidence>
<feature type="transmembrane region" description="Helical" evidence="1">
    <location>
        <begin position="156"/>
        <end position="177"/>
    </location>
</feature>
<comment type="caution">
    <text evidence="3">The sequence shown here is derived from an EMBL/GenBank/DDBJ whole genome shotgun (WGS) entry which is preliminary data.</text>
</comment>
<dbReference type="GO" id="GO:0005886">
    <property type="term" value="C:plasma membrane"/>
    <property type="evidence" value="ECO:0007669"/>
    <property type="project" value="TreeGrafter"/>
</dbReference>
<protein>
    <submittedName>
        <fullName evidence="3">PTS glucitol/sorbitol transporter subunit IIB</fullName>
    </submittedName>
</protein>
<evidence type="ECO:0000313" key="4">
    <source>
        <dbReference type="Proteomes" id="UP000628736"/>
    </source>
</evidence>
<dbReference type="GO" id="GO:0008982">
    <property type="term" value="F:protein-N(PI)-phosphohistidine-sugar phosphotransferase activity"/>
    <property type="evidence" value="ECO:0007669"/>
    <property type="project" value="InterPro"/>
</dbReference>
<dbReference type="PANTHER" id="PTHR39427:SF1">
    <property type="entry name" value="PTS SYSTEM GLUCITOL_SORBITOL-SPECIFIC EIIB COMPONENT"/>
    <property type="match status" value="1"/>
</dbReference>
<keyword evidence="1" id="KW-0472">Membrane</keyword>
<keyword evidence="1" id="KW-1133">Transmembrane helix</keyword>
<sequence length="178" mass="18268">MNAIGNLAITISSAIGKFVMIIFESAKRSFKIVLSTIIPFMILIATVSTLILTTGLGNIIANGLSGLASSSIGLLIMSLIITFPLISPIIGPGAVIASIIGTLIGGLIATGDIPLAMALPAVFAIHQPCGSDFIPVGMSLTEAEPETVEIAVPACLYSKFIIAPVEVGLAIVIGMFLF</sequence>
<dbReference type="Proteomes" id="UP000628736">
    <property type="component" value="Unassembled WGS sequence"/>
</dbReference>
<gene>
    <name evidence="3" type="ORF">H8S11_06360</name>
</gene>
<dbReference type="InterPro" id="IPR004702">
    <property type="entry name" value="PTS_sorb_EIIBC"/>
</dbReference>
<dbReference type="InterPro" id="IPR011638">
    <property type="entry name" value="PTS_EIIBC_GUT_C"/>
</dbReference>
<dbReference type="RefSeq" id="WP_186852561.1">
    <property type="nucleotide sequence ID" value="NZ_JACOPO010000003.1"/>
</dbReference>
<feature type="domain" description="Sorbitol phosphotransferase enzyme II C-terminal" evidence="2">
    <location>
        <begin position="86"/>
        <end position="178"/>
    </location>
</feature>